<evidence type="ECO:0000256" key="3">
    <source>
        <dbReference type="ARBA" id="ARBA00022679"/>
    </source>
</evidence>
<keyword evidence="4" id="KW-0045">Antibiotic biosynthesis</keyword>
<dbReference type="InterPro" id="IPR036736">
    <property type="entry name" value="ACP-like_sf"/>
</dbReference>
<dbReference type="InterPro" id="IPR050091">
    <property type="entry name" value="PKS_NRPS_Biosynth_Enz"/>
</dbReference>
<evidence type="ECO:0000256" key="6">
    <source>
        <dbReference type="SAM" id="MobiDB-lite"/>
    </source>
</evidence>
<keyword evidence="1" id="KW-0596">Phosphopantetheine</keyword>
<dbReference type="PANTHER" id="PTHR43775">
    <property type="entry name" value="FATTY ACID SYNTHASE"/>
    <property type="match status" value="1"/>
</dbReference>
<feature type="domain" description="Carrier" evidence="7">
    <location>
        <begin position="713"/>
        <end position="788"/>
    </location>
</feature>
<dbReference type="RefSeq" id="WP_381371093.1">
    <property type="nucleotide sequence ID" value="NZ_JBHSOA010000132.1"/>
</dbReference>
<dbReference type="InterPro" id="IPR006162">
    <property type="entry name" value="Ppantetheine_attach_site"/>
</dbReference>
<dbReference type="Gene3D" id="1.10.1200.10">
    <property type="entry name" value="ACP-like"/>
    <property type="match status" value="1"/>
</dbReference>
<keyword evidence="2" id="KW-0597">Phosphoprotein</keyword>
<dbReference type="Pfam" id="PF00698">
    <property type="entry name" value="Acyl_transf_1"/>
    <property type="match status" value="1"/>
</dbReference>
<dbReference type="InterPro" id="IPR009081">
    <property type="entry name" value="PP-bd_ACP"/>
</dbReference>
<evidence type="ECO:0000256" key="5">
    <source>
        <dbReference type="ARBA" id="ARBA00023268"/>
    </source>
</evidence>
<dbReference type="InterPro" id="IPR013968">
    <property type="entry name" value="PKS_KR"/>
</dbReference>
<dbReference type="Proteomes" id="UP001596180">
    <property type="component" value="Unassembled WGS sequence"/>
</dbReference>
<dbReference type="PANTHER" id="PTHR43775:SF51">
    <property type="entry name" value="INACTIVE PHENOLPHTHIOCEROL SYNTHESIS POLYKETIDE SYNTHASE TYPE I PKS1-RELATED"/>
    <property type="match status" value="1"/>
</dbReference>
<dbReference type="InterPro" id="IPR057326">
    <property type="entry name" value="KR_dom"/>
</dbReference>
<dbReference type="InterPro" id="IPR014043">
    <property type="entry name" value="Acyl_transferase_dom"/>
</dbReference>
<dbReference type="PROSITE" id="PS00012">
    <property type="entry name" value="PHOSPHOPANTETHEINE"/>
    <property type="match status" value="1"/>
</dbReference>
<dbReference type="SMART" id="SM00822">
    <property type="entry name" value="PKS_KR"/>
    <property type="match status" value="1"/>
</dbReference>
<evidence type="ECO:0000313" key="8">
    <source>
        <dbReference type="EMBL" id="MFC5856663.1"/>
    </source>
</evidence>
<evidence type="ECO:0000256" key="1">
    <source>
        <dbReference type="ARBA" id="ARBA00022450"/>
    </source>
</evidence>
<organism evidence="8 9">
    <name type="scientific">Streptomyces chlorus</name>
    <dbReference type="NCBI Taxonomy" id="887452"/>
    <lineage>
        <taxon>Bacteria</taxon>
        <taxon>Bacillati</taxon>
        <taxon>Actinomycetota</taxon>
        <taxon>Actinomycetes</taxon>
        <taxon>Kitasatosporales</taxon>
        <taxon>Streptomycetaceae</taxon>
        <taxon>Streptomyces</taxon>
    </lineage>
</organism>
<proteinExistence type="predicted"/>
<evidence type="ECO:0000259" key="7">
    <source>
        <dbReference type="PROSITE" id="PS50075"/>
    </source>
</evidence>
<feature type="non-terminal residue" evidence="8">
    <location>
        <position position="1"/>
    </location>
</feature>
<dbReference type="PROSITE" id="PS50075">
    <property type="entry name" value="CARRIER"/>
    <property type="match status" value="1"/>
</dbReference>
<dbReference type="Pfam" id="PF00550">
    <property type="entry name" value="PP-binding"/>
    <property type="match status" value="1"/>
</dbReference>
<feature type="region of interest" description="Disordered" evidence="6">
    <location>
        <begin position="408"/>
        <end position="436"/>
    </location>
</feature>
<evidence type="ECO:0000313" key="9">
    <source>
        <dbReference type="Proteomes" id="UP001596180"/>
    </source>
</evidence>
<comment type="caution">
    <text evidence="8">The sequence shown here is derived from an EMBL/GenBank/DDBJ whole genome shotgun (WGS) entry which is preliminary data.</text>
</comment>
<keyword evidence="9" id="KW-1185">Reference proteome</keyword>
<dbReference type="SUPFAM" id="SSF51735">
    <property type="entry name" value="NAD(P)-binding Rossmann-fold domains"/>
    <property type="match status" value="2"/>
</dbReference>
<dbReference type="CDD" id="cd08952">
    <property type="entry name" value="KR_1_SDR_x"/>
    <property type="match status" value="1"/>
</dbReference>
<dbReference type="SMART" id="SM00827">
    <property type="entry name" value="PKS_AT"/>
    <property type="match status" value="1"/>
</dbReference>
<dbReference type="EMBL" id="JBHSOA010000132">
    <property type="protein sequence ID" value="MFC5856663.1"/>
    <property type="molecule type" value="Genomic_DNA"/>
</dbReference>
<dbReference type="SMART" id="SM01294">
    <property type="entry name" value="PKS_PP_betabranch"/>
    <property type="match status" value="1"/>
</dbReference>
<keyword evidence="3" id="KW-0808">Transferase</keyword>
<keyword evidence="5" id="KW-0511">Multifunctional enzyme</keyword>
<dbReference type="SMART" id="SM00823">
    <property type="entry name" value="PKS_PP"/>
    <property type="match status" value="1"/>
</dbReference>
<dbReference type="Gene3D" id="3.30.70.3290">
    <property type="match status" value="1"/>
</dbReference>
<evidence type="ECO:0000256" key="4">
    <source>
        <dbReference type="ARBA" id="ARBA00023194"/>
    </source>
</evidence>
<reference evidence="9" key="1">
    <citation type="journal article" date="2019" name="Int. J. Syst. Evol. Microbiol.">
        <title>The Global Catalogue of Microorganisms (GCM) 10K type strain sequencing project: providing services to taxonomists for standard genome sequencing and annotation.</title>
        <authorList>
            <consortium name="The Broad Institute Genomics Platform"/>
            <consortium name="The Broad Institute Genome Sequencing Center for Infectious Disease"/>
            <person name="Wu L."/>
            <person name="Ma J."/>
        </authorList>
    </citation>
    <scope>NUCLEOTIDE SEQUENCE [LARGE SCALE GENOMIC DNA]</scope>
    <source>
        <strain evidence="9">JCM 10411</strain>
    </source>
</reference>
<dbReference type="InterPro" id="IPR036291">
    <property type="entry name" value="NAD(P)-bd_dom_sf"/>
</dbReference>
<dbReference type="SUPFAM" id="SSF52151">
    <property type="entry name" value="FabD/lysophospholipase-like"/>
    <property type="match status" value="1"/>
</dbReference>
<dbReference type="SUPFAM" id="SSF47336">
    <property type="entry name" value="ACP-like"/>
    <property type="match status" value="1"/>
</dbReference>
<evidence type="ECO:0000256" key="2">
    <source>
        <dbReference type="ARBA" id="ARBA00022553"/>
    </source>
</evidence>
<dbReference type="Gene3D" id="3.40.366.10">
    <property type="entry name" value="Malonyl-Coenzyme A Acyl Carrier Protein, domain 2"/>
    <property type="match status" value="1"/>
</dbReference>
<dbReference type="Pfam" id="PF08659">
    <property type="entry name" value="KR"/>
    <property type="match status" value="1"/>
</dbReference>
<dbReference type="InterPro" id="IPR020806">
    <property type="entry name" value="PKS_PP-bd"/>
</dbReference>
<sequence>RSVVVSGVEDEVARIAEKFAGRGRRVRRLRVSHAFHSPLMEPMLDDFRVVAESVGYRSPRIPLVLSGSGGPVGAEYWVRQVRDTVRFADTVRALDGRGVTTYLELGPDAVLSAMGADCLENDTDAAFVPAMSRHEDEEHAFVSALATIHTRGVPVDWKAFFSGSGARRVDLPTAAFQRRRYWTDSSAATSVPTPSGVVSWRYRESWQPLPDTPASTHGGIWLVVVPAGHVGSARVRSLLDACAADAVRTDVVEVADANRAELTERLRHQVREQAPAGVLCLLGLDDRIHAEHSAMSRGYADTITLVQALGDAAVTAPLWLVTTGAVAVAPGEDVTSPHQSVLWGLGRELALDHPETWGGVIDLDASAGEHGNAERLVRALSRADGEDQLAVRAHGNFVRRLERAPLTVTGAPPADGQAPRSRSWRPKGTTLITGGTGGLGAQVARMLAGRGAEHLVLTSRRGRAAEGAEELERELVALGARVTIMACDVADREALGRVLESIPEELPLTAVMHVAGVAPRGAPLGELTLAEFAEVGRAKVLGATHLHELLADHPVESFVLFSSGAAVWGSGGQASYAGANAFLDGLAHHRRARGLAATSIAWGPWDSGLVDRETSVLLHRIGVPPMKPALAAEALWQALENGDGHLVVADFDWPRFIPVHTLTRPRPLFTSLPEVQAVLGAETAGTARTAETVSGPAGLISRLAALREDQRRREVHDLVRTHVASLLGYDDPADLDMRRSFDALGFDSVTAVDLRNRLVSATGVTLSNALVYDYATPRKLADHLLGHVCPDRGGAAAGGEDASVLSRLGRVEEAIDALAPDELRDTGIAARLRTLATRIDDLTGGVGDQDVAGKLEAASADAVLDFIDQELGLTGR</sequence>
<gene>
    <name evidence="8" type="ORF">ACFPZI_34420</name>
</gene>
<accession>A0ABW1EA63</accession>
<name>A0ABW1EA63_9ACTN</name>
<dbReference type="InterPro" id="IPR001227">
    <property type="entry name" value="Ac_transferase_dom_sf"/>
</dbReference>
<dbReference type="InterPro" id="IPR016035">
    <property type="entry name" value="Acyl_Trfase/lysoPLipase"/>
</dbReference>
<dbReference type="Gene3D" id="3.40.50.720">
    <property type="entry name" value="NAD(P)-binding Rossmann-like Domain"/>
    <property type="match status" value="1"/>
</dbReference>
<protein>
    <submittedName>
        <fullName evidence="8">SDR family NAD(P)-dependent oxidoreductase</fullName>
    </submittedName>
</protein>